<dbReference type="GO" id="GO:0003796">
    <property type="term" value="F:lysozyme activity"/>
    <property type="evidence" value="ECO:0007669"/>
    <property type="project" value="UniProtKB-EC"/>
</dbReference>
<sequence length="373" mass="40534">MANLKGLDVSHWQGDIDWSAVKKAGYSFAFIKLTEGTSYVDPNGVKNVQSAQKAGFMVGGYHFFHGDAKESDHFRSVAKGLGLDYVILDSEDTSLEGDLTAASVSFLDAVADLGVAVFYSNPSYIHKHYNKAITKYPLWIAHYGVKNPELYLWEDWDAWQYDDKGKVPGISGNVDLNYMKESFGIQQLSEVKKDKPKSKPKPAPKKSSGGTYTVKAGDSLSVIGADLGVDWHEIAKLNNIKGPDYVIQTGQKLKLPGGAKKSKPRSNGGTYTVKSGDTLSEIGADLNVDWHDIASLNGIKGPKYIIQTGQKLKLPSGAKQSAKSKAKYHTVVSGDTAWGIAQANHTTVAALEKLNPSIKDMSIIKPGQKIRVK</sequence>
<protein>
    <recommendedName>
        <fullName evidence="4">Lysozyme</fullName>
        <ecNumber evidence="4">3.2.1.17</ecNumber>
    </recommendedName>
</protein>
<evidence type="ECO:0000256" key="4">
    <source>
        <dbReference type="RuleBase" id="RU361176"/>
    </source>
</evidence>
<dbReference type="SMART" id="SM00257">
    <property type="entry name" value="LysM"/>
    <property type="match status" value="3"/>
</dbReference>
<comment type="catalytic activity">
    <reaction evidence="4">
        <text>Hydrolysis of (1-&gt;4)-beta-linkages between N-acetylmuramic acid and N-acetyl-D-glucosamine residues in a peptidoglycan and between N-acetyl-D-glucosamine residues in chitodextrins.</text>
        <dbReference type="EC" id="3.2.1.17"/>
    </reaction>
</comment>
<proteinExistence type="inferred from homology"/>
<dbReference type="PANTHER" id="PTHR34135:SF2">
    <property type="entry name" value="LYSOZYME"/>
    <property type="match status" value="1"/>
</dbReference>
<dbReference type="EC" id="3.2.1.17" evidence="4"/>
<dbReference type="SMART" id="SM00641">
    <property type="entry name" value="Glyco_25"/>
    <property type="match status" value="1"/>
</dbReference>
<dbReference type="CDD" id="cd00599">
    <property type="entry name" value="GH25_muramidase"/>
    <property type="match status" value="1"/>
</dbReference>
<dbReference type="SUPFAM" id="SSF51445">
    <property type="entry name" value="(Trans)glycosidases"/>
    <property type="match status" value="1"/>
</dbReference>
<evidence type="ECO:0000256" key="2">
    <source>
        <dbReference type="ARBA" id="ARBA00022801"/>
    </source>
</evidence>
<feature type="domain" description="LysM" evidence="6">
    <location>
        <begin position="269"/>
        <end position="314"/>
    </location>
</feature>
<dbReference type="EMBL" id="BMIR01000014">
    <property type="protein sequence ID" value="GGE47534.1"/>
    <property type="molecule type" value="Genomic_DNA"/>
</dbReference>
<reference evidence="7" key="1">
    <citation type="journal article" date="2014" name="Int. J. Syst. Evol. Microbiol.">
        <title>Complete genome sequence of Corynebacterium casei LMG S-19264T (=DSM 44701T), isolated from a smear-ripened cheese.</title>
        <authorList>
            <consortium name="US DOE Joint Genome Institute (JGI-PGF)"/>
            <person name="Walter F."/>
            <person name="Albersmeier A."/>
            <person name="Kalinowski J."/>
            <person name="Ruckert C."/>
        </authorList>
    </citation>
    <scope>NUCLEOTIDE SEQUENCE</scope>
    <source>
        <strain evidence="7">CGMCC 1.15371</strain>
    </source>
</reference>
<dbReference type="CDD" id="cd00118">
    <property type="entry name" value="LysM"/>
    <property type="match status" value="3"/>
</dbReference>
<dbReference type="PROSITE" id="PS51782">
    <property type="entry name" value="LYSM"/>
    <property type="match status" value="3"/>
</dbReference>
<name>A0A8J3DYM1_9BACL</name>
<dbReference type="AlphaFoldDB" id="A0A8J3DYM1"/>
<dbReference type="Gene3D" id="3.20.20.80">
    <property type="entry name" value="Glycosidases"/>
    <property type="match status" value="1"/>
</dbReference>
<dbReference type="InterPro" id="IPR018077">
    <property type="entry name" value="Glyco_hydro_fam25_subgr"/>
</dbReference>
<dbReference type="InterPro" id="IPR017853">
    <property type="entry name" value="GH"/>
</dbReference>
<dbReference type="GO" id="GO:0009253">
    <property type="term" value="P:peptidoglycan catabolic process"/>
    <property type="evidence" value="ECO:0007669"/>
    <property type="project" value="InterPro"/>
</dbReference>
<dbReference type="PROSITE" id="PS51904">
    <property type="entry name" value="GLYCOSYL_HYDROL_F25_2"/>
    <property type="match status" value="1"/>
</dbReference>
<dbReference type="InterPro" id="IPR008270">
    <property type="entry name" value="Glyco_hydro_25_AS"/>
</dbReference>
<evidence type="ECO:0000259" key="6">
    <source>
        <dbReference type="PROSITE" id="PS51782"/>
    </source>
</evidence>
<evidence type="ECO:0000313" key="8">
    <source>
        <dbReference type="Proteomes" id="UP000628775"/>
    </source>
</evidence>
<evidence type="ECO:0000256" key="1">
    <source>
        <dbReference type="ARBA" id="ARBA00010646"/>
    </source>
</evidence>
<accession>A0A8J3DYM1</accession>
<evidence type="ECO:0000313" key="7">
    <source>
        <dbReference type="EMBL" id="GGE47534.1"/>
    </source>
</evidence>
<evidence type="ECO:0000256" key="3">
    <source>
        <dbReference type="ARBA" id="ARBA00023295"/>
    </source>
</evidence>
<dbReference type="SUPFAM" id="SSF54106">
    <property type="entry name" value="LysM domain"/>
    <property type="match status" value="3"/>
</dbReference>
<keyword evidence="2 4" id="KW-0378">Hydrolase</keyword>
<evidence type="ECO:0000256" key="5">
    <source>
        <dbReference type="SAM" id="MobiDB-lite"/>
    </source>
</evidence>
<dbReference type="PROSITE" id="PS00953">
    <property type="entry name" value="GLYCOSYL_HYDROL_F25_1"/>
    <property type="match status" value="1"/>
</dbReference>
<feature type="domain" description="LysM" evidence="6">
    <location>
        <begin position="210"/>
        <end position="255"/>
    </location>
</feature>
<dbReference type="InterPro" id="IPR018392">
    <property type="entry name" value="LysM"/>
</dbReference>
<dbReference type="Pfam" id="PF01476">
    <property type="entry name" value="LysM"/>
    <property type="match status" value="3"/>
</dbReference>
<dbReference type="Gene3D" id="3.10.350.10">
    <property type="entry name" value="LysM domain"/>
    <property type="match status" value="3"/>
</dbReference>
<keyword evidence="8" id="KW-1185">Reference proteome</keyword>
<dbReference type="GO" id="GO:0016052">
    <property type="term" value="P:carbohydrate catabolic process"/>
    <property type="evidence" value="ECO:0007669"/>
    <property type="project" value="TreeGrafter"/>
</dbReference>
<comment type="similarity">
    <text evidence="1 4">Belongs to the glycosyl hydrolase 25 family.</text>
</comment>
<organism evidence="7 8">
    <name type="scientific">Pullulanibacillus camelliae</name>
    <dbReference type="NCBI Taxonomy" id="1707096"/>
    <lineage>
        <taxon>Bacteria</taxon>
        <taxon>Bacillati</taxon>
        <taxon>Bacillota</taxon>
        <taxon>Bacilli</taxon>
        <taxon>Bacillales</taxon>
        <taxon>Sporolactobacillaceae</taxon>
        <taxon>Pullulanibacillus</taxon>
    </lineage>
</organism>
<feature type="compositionally biased region" description="Basic residues" evidence="5">
    <location>
        <begin position="194"/>
        <end position="204"/>
    </location>
</feature>
<dbReference type="Pfam" id="PF01183">
    <property type="entry name" value="Glyco_hydro_25"/>
    <property type="match status" value="1"/>
</dbReference>
<gene>
    <name evidence="7" type="ORF">GCM10011391_27920</name>
</gene>
<dbReference type="InterPro" id="IPR002053">
    <property type="entry name" value="Glyco_hydro_25"/>
</dbReference>
<feature type="domain" description="LysM" evidence="6">
    <location>
        <begin position="327"/>
        <end position="372"/>
    </location>
</feature>
<reference evidence="7" key="2">
    <citation type="submission" date="2020-09" db="EMBL/GenBank/DDBJ databases">
        <authorList>
            <person name="Sun Q."/>
            <person name="Zhou Y."/>
        </authorList>
    </citation>
    <scope>NUCLEOTIDE SEQUENCE</scope>
    <source>
        <strain evidence="7">CGMCC 1.15371</strain>
    </source>
</reference>
<dbReference type="PANTHER" id="PTHR34135">
    <property type="entry name" value="LYSOZYME"/>
    <property type="match status" value="1"/>
</dbReference>
<feature type="region of interest" description="Disordered" evidence="5">
    <location>
        <begin position="189"/>
        <end position="212"/>
    </location>
</feature>
<dbReference type="Proteomes" id="UP000628775">
    <property type="component" value="Unassembled WGS sequence"/>
</dbReference>
<keyword evidence="3 4" id="KW-0326">Glycosidase</keyword>
<dbReference type="InterPro" id="IPR036779">
    <property type="entry name" value="LysM_dom_sf"/>
</dbReference>
<comment type="caution">
    <text evidence="7">The sequence shown here is derived from an EMBL/GenBank/DDBJ whole genome shotgun (WGS) entry which is preliminary data.</text>
</comment>
<dbReference type="GO" id="GO:0016998">
    <property type="term" value="P:cell wall macromolecule catabolic process"/>
    <property type="evidence" value="ECO:0007669"/>
    <property type="project" value="InterPro"/>
</dbReference>
<dbReference type="RefSeq" id="WP_188695329.1">
    <property type="nucleotide sequence ID" value="NZ_BMIR01000014.1"/>
</dbReference>